<reference evidence="5 6" key="1">
    <citation type="journal article" date="2018" name="Nat. Genet.">
        <title>The Rosa genome provides new insights in the design of modern roses.</title>
        <authorList>
            <person name="Bendahmane M."/>
        </authorList>
    </citation>
    <scope>NUCLEOTIDE SEQUENCE [LARGE SCALE GENOMIC DNA]</scope>
    <source>
        <strain evidence="6">cv. Old Blush</strain>
    </source>
</reference>
<dbReference type="Gramene" id="PRQ56347">
    <property type="protein sequence ID" value="PRQ56347"/>
    <property type="gene ID" value="RchiOBHm_Chr1g0334791"/>
</dbReference>
<keyword evidence="5" id="KW-0418">Kinase</keyword>
<organism evidence="5 6">
    <name type="scientific">Rosa chinensis</name>
    <name type="common">China rose</name>
    <dbReference type="NCBI Taxonomy" id="74649"/>
    <lineage>
        <taxon>Eukaryota</taxon>
        <taxon>Viridiplantae</taxon>
        <taxon>Streptophyta</taxon>
        <taxon>Embryophyta</taxon>
        <taxon>Tracheophyta</taxon>
        <taxon>Spermatophyta</taxon>
        <taxon>Magnoliopsida</taxon>
        <taxon>eudicotyledons</taxon>
        <taxon>Gunneridae</taxon>
        <taxon>Pentapetalae</taxon>
        <taxon>rosids</taxon>
        <taxon>fabids</taxon>
        <taxon>Rosales</taxon>
        <taxon>Rosaceae</taxon>
        <taxon>Rosoideae</taxon>
        <taxon>Rosoideae incertae sedis</taxon>
        <taxon>Rosa</taxon>
    </lineage>
</organism>
<evidence type="ECO:0000256" key="3">
    <source>
        <dbReference type="SAM" id="SignalP"/>
    </source>
</evidence>
<dbReference type="OMA" id="FSFIPRY"/>
<evidence type="ECO:0000313" key="5">
    <source>
        <dbReference type="EMBL" id="PRQ56347.1"/>
    </source>
</evidence>
<dbReference type="GO" id="GO:0016020">
    <property type="term" value="C:membrane"/>
    <property type="evidence" value="ECO:0007669"/>
    <property type="project" value="UniProtKB-SubCell"/>
</dbReference>
<feature type="signal peptide" evidence="3">
    <location>
        <begin position="1"/>
        <end position="19"/>
    </location>
</feature>
<dbReference type="EMBL" id="PDCK01000039">
    <property type="protein sequence ID" value="PRQ56347.1"/>
    <property type="molecule type" value="Genomic_DNA"/>
</dbReference>
<dbReference type="Proteomes" id="UP000238479">
    <property type="component" value="Chromosome 1"/>
</dbReference>
<name>A0A2P6SCG6_ROSCH</name>
<evidence type="ECO:0000256" key="2">
    <source>
        <dbReference type="ARBA" id="ARBA00022729"/>
    </source>
</evidence>
<evidence type="ECO:0000256" key="1">
    <source>
        <dbReference type="ARBA" id="ARBA00004167"/>
    </source>
</evidence>
<gene>
    <name evidence="5" type="ORF">RchiOBHm_Chr1g0334791</name>
</gene>
<dbReference type="GO" id="GO:0030247">
    <property type="term" value="F:polysaccharide binding"/>
    <property type="evidence" value="ECO:0007669"/>
    <property type="project" value="InterPro"/>
</dbReference>
<dbReference type="PANTHER" id="PTHR33138:SF30">
    <property type="entry name" value="LEAF RUST 10 DISEASE-RESISTANCE LOCUS RECEPTOR-LIKE PROTEIN KINASE-LIKE 2.7"/>
    <property type="match status" value="1"/>
</dbReference>
<accession>A0A2P6SCG6</accession>
<keyword evidence="6" id="KW-1185">Reference proteome</keyword>
<dbReference type="STRING" id="74649.A0A2P6SCG6"/>
<evidence type="ECO:0000313" key="6">
    <source>
        <dbReference type="Proteomes" id="UP000238479"/>
    </source>
</evidence>
<protein>
    <submittedName>
        <fullName evidence="5">Putative wall-associated receptor kinase, galacturonan-binding domain-containing protein</fullName>
    </submittedName>
</protein>
<feature type="domain" description="Wall-associated receptor kinase galacturonan-binding" evidence="4">
    <location>
        <begin position="37"/>
        <end position="101"/>
    </location>
</feature>
<keyword evidence="5" id="KW-0675">Receptor</keyword>
<feature type="chain" id="PRO_5015130969" evidence="3">
    <location>
        <begin position="20"/>
        <end position="272"/>
    </location>
</feature>
<evidence type="ECO:0000259" key="4">
    <source>
        <dbReference type="Pfam" id="PF13947"/>
    </source>
</evidence>
<keyword evidence="2 3" id="KW-0732">Signal</keyword>
<proteinExistence type="predicted"/>
<dbReference type="Pfam" id="PF13947">
    <property type="entry name" value="GUB_WAK_bind"/>
    <property type="match status" value="1"/>
</dbReference>
<comment type="subcellular location">
    <subcellularLocation>
        <location evidence="1">Membrane</location>
        <topology evidence="1">Single-pass membrane protein</topology>
    </subcellularLocation>
</comment>
<keyword evidence="5" id="KW-0808">Transferase</keyword>
<dbReference type="AlphaFoldDB" id="A0A2P6SCG6"/>
<sequence length="272" mass="31476">MILYLWILTVAILVNPGHSNPPDSLYPWDSFNGRNTCKSSSCGNIPNISYPFRLKDDPKHCGQLAFTLTCENNITLFNSPFHEKFYVQAIHYHNQTIRLIDPSLLHNSTIPRNLFPRFLLYDFPFQTDGFRRVWFTNFTSTPIIFLKCVNPLVSTSLLYVDTAPCVDVTDGYGYFKIGDMKFGDWNEGCSLDWIAFTVLNISEDYNATCRYIYNALSIGFHLRYYDNQMLEAYYQYGQNDQNDCGSQWQAYGICFPHSIPGTSIPKYLIHLF</sequence>
<comment type="caution">
    <text evidence="5">The sequence shown here is derived from an EMBL/GenBank/DDBJ whole genome shotgun (WGS) entry which is preliminary data.</text>
</comment>
<dbReference type="InterPro" id="IPR025287">
    <property type="entry name" value="WAK_GUB"/>
</dbReference>
<dbReference type="GO" id="GO:0016301">
    <property type="term" value="F:kinase activity"/>
    <property type="evidence" value="ECO:0007669"/>
    <property type="project" value="UniProtKB-KW"/>
</dbReference>
<dbReference type="PANTHER" id="PTHR33138">
    <property type="entry name" value="OS01G0690200 PROTEIN"/>
    <property type="match status" value="1"/>
</dbReference>